<feature type="compositionally biased region" description="Basic residues" evidence="1">
    <location>
        <begin position="2132"/>
        <end position="2149"/>
    </location>
</feature>
<feature type="compositionally biased region" description="Polar residues" evidence="1">
    <location>
        <begin position="2085"/>
        <end position="2098"/>
    </location>
</feature>
<feature type="compositionally biased region" description="Polar residues" evidence="1">
    <location>
        <begin position="1983"/>
        <end position="2001"/>
    </location>
</feature>
<feature type="compositionally biased region" description="Basic and acidic residues" evidence="1">
    <location>
        <begin position="1419"/>
        <end position="1428"/>
    </location>
</feature>
<dbReference type="InterPro" id="IPR036179">
    <property type="entry name" value="Ig-like_dom_sf"/>
</dbReference>
<feature type="region of interest" description="Disordered" evidence="1">
    <location>
        <begin position="571"/>
        <end position="600"/>
    </location>
</feature>
<name>A0A7M7N2W9_STRPU</name>
<feature type="region of interest" description="Disordered" evidence="1">
    <location>
        <begin position="2419"/>
        <end position="2516"/>
    </location>
</feature>
<feature type="compositionally biased region" description="Basic and acidic residues" evidence="1">
    <location>
        <begin position="484"/>
        <end position="497"/>
    </location>
</feature>
<feature type="region of interest" description="Disordered" evidence="1">
    <location>
        <begin position="1417"/>
        <end position="1562"/>
    </location>
</feature>
<feature type="region of interest" description="Disordered" evidence="1">
    <location>
        <begin position="1983"/>
        <end position="2053"/>
    </location>
</feature>
<feature type="region of interest" description="Disordered" evidence="1">
    <location>
        <begin position="289"/>
        <end position="346"/>
    </location>
</feature>
<feature type="compositionally biased region" description="Polar residues" evidence="1">
    <location>
        <begin position="1504"/>
        <end position="1517"/>
    </location>
</feature>
<dbReference type="PANTHER" id="PTHR47633">
    <property type="entry name" value="IMMUNOGLOBULIN"/>
    <property type="match status" value="1"/>
</dbReference>
<dbReference type="OMA" id="CESANHS"/>
<feature type="compositionally biased region" description="Basic residues" evidence="1">
    <location>
        <begin position="2180"/>
        <end position="2196"/>
    </location>
</feature>
<feature type="compositionally biased region" description="Basic and acidic residues" evidence="1">
    <location>
        <begin position="926"/>
        <end position="935"/>
    </location>
</feature>
<dbReference type="FunFam" id="2.60.40.10:FF:000747">
    <property type="entry name" value="obscurin isoform X6"/>
    <property type="match status" value="1"/>
</dbReference>
<feature type="compositionally biased region" description="Polar residues" evidence="1">
    <location>
        <begin position="2037"/>
        <end position="2048"/>
    </location>
</feature>
<sequence>MEPNQRGLPPNTSPLTIEVSLNRRRKDLPADSISAVQVKHDASVSLKLPFLKPFRYRSEAFVVLSSASPSALDTKFLNSVEHFPNASTIESQGSKFTRGALKANGEECNQCVSDHTEKLNGGVNCRSREPEAGKSNRSNFNGNGCGSEEKALRKQRALDKDTTRHCSPLQRQRRVQFEINNDHVNDPSTIDNCLETEKLMGDCREDSSSKNWNPINELKKFIEEEKGQHTLPNDVASKEPCEQLETSTDSVESTSEINPLWVLDSITASVEKCNSPAYETIFEDEVDGEIDSRSDETAQNACSEEASKKDISGAFGDGRTVPQNTEEGVENKRLSQGSDGSFGFEPHYEEDFSGYVEGKEYFKNLPTFHRLLTSVEQEELDDEQRQKNELTALRLEEQVPGLHEQSDYAQDMMDTHAMRTEYWDYPYPSRSDAFDQAMRSEDKSELIANMRMKIRGRLRQPGNSSGDSGCHDTDVNHSSMDESDSTHRMHSPNEHGQEVIQQDTTQTQEETTNHTADFSKNREDEKIETPLETEAPSPEQLSSNRRQILEGLKRLISSSEETCYSMPVPEDCNHQSGTPNCNSCTESRSENEAPSIPARPMTHEQLKFIRYENITIVKKRVNGERNGYEDSDKGSQAHSYTQSNKQGADKCDNESSRTEKNKKARIEESIAEPIDINLSDPEVLEATKRMQLAFRKRKELHGSRKFRSVQRIRTESDSISYRCSELGSSASLEKRHPFPGDVSMENGEVQMNKHHSLPSDFMHSRSECNLSGEDSLPTSFKNKDMTKERICKKLSRQKSVSQYQPFPVSLTEMREQTLTESNLTNQSVYENDQEIELCESANHSMVLSEEASVEEVSVTKFSPHVLSSSSKVCEMVKPNSALSETAEGEDVDKKLKCIMDSDQQSPNTSQNVQRESVPDALQEPDIDLKDPKVQDASKMIQQVFRRKKLHSKRSKGSVEEKACKKVQANKASSGNAGSFPDTPIIKENPKASDFEITDSPLILNTDTTVNVVIADDDLDKHTLSNEQQLVDRTENTSTANGIESSDVPDEITPAPVSYQTYKGVMIVNDKLSNQLESDSKPPSPDGGNIIHADANANFRSSFDKSQMIRRASSISEASLGDDIDIDLLDAEVKAVTEKLRGVSFDEISPNDGKLQDNESTKEMNLELKEQDAGNEISTEPQSSANLLDEPLVKEQVSETSKTIEKVDIDLSDPDVQKTAFKLQSAFWKKRTSSKAKSHTTSSKEAIRGKKSASVTSKNENGSLIGNKLAKVESIEAQRNLNDLDTNVNDTRESLNEISERQGALTSTLKCKEGDKALQCTNNDRTGTRPQSSNTNTGNLVSTSSKKADEIDIDLNDTKVKEVTKKIQNIFKRKRNPTKTGETAGKGESKKSLVRLKSNAAISLGSKHQTKPMISTSFLDRGEKGRNDTKPSMISTDCHGNTDDDEGIMRTSNGCSVGELGKTSGGVVKDSEIGDLTGTSGDKTESQRIKESPALPSVDERVSSKTDSVTSDKPTTPSIPCDDGNESTAADDVNNSAHSGPDQSSLAEGAKGDKFNLDKNGSRPVSSVHYADVEHSQIPPSSPTASLLQMHDEVDIERLMMTSMTTKESNGHVKISNNPVSYSLTSLTTAPLSRRTRDREDEVDSTRLKSTSTTGINGKSLHGYHDQASDDTEYETAYSDFSDRVDELERTLVQEDNMTELVQMEPSIQHHSPRFLIRPKSASCFHGDRARFVCCITGSPRPDISWFASGKVIRPERDDRLKITDYSEDNDGNAGDDACALVSILDIVEVKLVDTGEYACVAINSQGQAFTSAQLNVEAPDPGLTDPSTRDENDRLSDDPKNETSNKNLVNAESNLQDQVHISSASLPRQKVQALVGSKASFFCPVEGEPFPDVKWFKDDILITCNHGDDRITIRVEGCIHCLHIRDISLSDAGTYVCSAANDNGMVLCVSLLEVQESSGPTEENQQVKQRTPMLVISEPAMFRQSTREPASVVSTKTSNEETVVPFGDLNSDTPNHSSRISFDGDGMRTVRTDTVEDSSNSPLTNSGGVNDENTDEILSSVLSKYGPGKSQQSICDDRLSVASNDGVTCKESNSSETYASAEGPPSDDNKQTKNKVSTATFTSEGNGLTEPKHHKGSKRRSSRRNHVKSPTKLNHSLSPADKDIIEFADIDDVNSLTRSKSPRKKRSSSRRKKSPMHSKNVERVRLDLEKAEELTEKVDSCLDIIDDLLTLTSYDENENETEEKLRQKLDTLVHKFGDSESDAGSLSSIRSTPSHRRKERLRKVDLLHMSDSNGEYLDGSDVNINVSRIHSDGNIWGQCSLEDSLKVMSELVGNISMTVRDPGLEADGVAQTNPAEPVVNGQETNLNNNNSINRKEMAGTDLLTGHKVKRTPLRDLLKHSLFSQDLTTTRLRRRPLPVTKSLDSIDDNTHIPRSSDRSRRHSFGSLYAPRLTRPSRNPLLRTLSIRRRNRAHSTDSSSSDDDVPERLQGRTIALRPRPLDIGQASDDCPSHAESSDSLTIHLEDKFQQFPDGDRLSSPIGFGDSDWSLEEHSLPDPLSRTRLSDDVDFISGTGGSSEHAADQSAPDLFNGTIGEKSLAAGQHRKHSIDQSGNQSNRCIDTDFGSQHENTIGESLKVVHGDQASQNGGKRVSTEDVQTHRIPQEIGLYTKDKEVDNGDDPSDTTLNISRNDNDFSSGVSPYSTDV</sequence>
<feature type="region of interest" description="Disordered" evidence="1">
    <location>
        <begin position="1816"/>
        <end position="1846"/>
    </location>
</feature>
<dbReference type="KEGG" id="spu:105438306"/>
<dbReference type="PANTHER" id="PTHR47633:SF4">
    <property type="entry name" value="MYOPALLADIN ISOFORM X1"/>
    <property type="match status" value="1"/>
</dbReference>
<feature type="compositionally biased region" description="Basic and acidic residues" evidence="1">
    <location>
        <begin position="1481"/>
        <end position="1490"/>
    </location>
</feature>
<feature type="compositionally biased region" description="Polar residues" evidence="1">
    <location>
        <begin position="2114"/>
        <end position="2126"/>
    </location>
</feature>
<accession>A0A7M7N2W9</accession>
<feature type="compositionally biased region" description="Polar residues" evidence="1">
    <location>
        <begin position="2010"/>
        <end position="2020"/>
    </location>
</feature>
<feature type="compositionally biased region" description="Basic and acidic residues" evidence="1">
    <location>
        <begin position="2025"/>
        <end position="2034"/>
    </location>
</feature>
<dbReference type="InterPro" id="IPR013098">
    <property type="entry name" value="Ig_I-set"/>
</dbReference>
<feature type="region of interest" description="Disordered" evidence="1">
    <location>
        <begin position="1034"/>
        <end position="1053"/>
    </location>
</feature>
<dbReference type="SMART" id="SM00409">
    <property type="entry name" value="IG"/>
    <property type="match status" value="2"/>
</dbReference>
<dbReference type="SMART" id="SM00408">
    <property type="entry name" value="IGc2"/>
    <property type="match status" value="2"/>
</dbReference>
<dbReference type="SUPFAM" id="SSF48726">
    <property type="entry name" value="Immunoglobulin"/>
    <property type="match status" value="2"/>
</dbReference>
<feature type="region of interest" description="Disordered" evidence="1">
    <location>
        <begin position="1370"/>
        <end position="1391"/>
    </location>
</feature>
<feature type="compositionally biased region" description="Low complexity" evidence="1">
    <location>
        <begin position="498"/>
        <end position="510"/>
    </location>
</feature>
<feature type="region of interest" description="Disordered" evidence="1">
    <location>
        <begin position="2176"/>
        <end position="2203"/>
    </location>
</feature>
<dbReference type="InterPro" id="IPR013783">
    <property type="entry name" value="Ig-like_fold"/>
</dbReference>
<feature type="compositionally biased region" description="Polar residues" evidence="1">
    <location>
        <begin position="2608"/>
        <end position="2625"/>
    </location>
</feature>
<feature type="region of interest" description="Disordered" evidence="1">
    <location>
        <begin position="1231"/>
        <end position="1260"/>
    </location>
</feature>
<feature type="compositionally biased region" description="Polar residues" evidence="1">
    <location>
        <begin position="2681"/>
        <end position="2704"/>
    </location>
</feature>
<feature type="compositionally biased region" description="Basic and acidic residues" evidence="1">
    <location>
        <begin position="1549"/>
        <end position="1560"/>
    </location>
</feature>
<feature type="compositionally biased region" description="Basic and acidic residues" evidence="1">
    <location>
        <begin position="647"/>
        <end position="666"/>
    </location>
</feature>
<feature type="region of interest" description="Disordered" evidence="1">
    <location>
        <begin position="128"/>
        <end position="147"/>
    </location>
</feature>
<dbReference type="InterPro" id="IPR003598">
    <property type="entry name" value="Ig_sub2"/>
</dbReference>
<dbReference type="PROSITE" id="PS50835">
    <property type="entry name" value="IG_LIKE"/>
    <property type="match status" value="2"/>
</dbReference>
<feature type="compositionally biased region" description="Basic and acidic residues" evidence="1">
    <location>
        <begin position="1827"/>
        <end position="1843"/>
    </location>
</feature>
<feature type="region of interest" description="Disordered" evidence="1">
    <location>
        <begin position="458"/>
        <end position="545"/>
    </location>
</feature>
<dbReference type="EnsemblMetazoa" id="XM_030974542">
    <property type="protein sequence ID" value="XP_030830402"/>
    <property type="gene ID" value="LOC105438306"/>
</dbReference>
<feature type="compositionally biased region" description="Polar residues" evidence="1">
    <location>
        <begin position="574"/>
        <end position="586"/>
    </location>
</feature>
<feature type="domain" description="Ig-like" evidence="2">
    <location>
        <begin position="1712"/>
        <end position="1815"/>
    </location>
</feature>
<feature type="compositionally biased region" description="Basic and acidic residues" evidence="1">
    <location>
        <begin position="625"/>
        <end position="635"/>
    </location>
</feature>
<feature type="compositionally biased region" description="Basic and acidic residues" evidence="1">
    <location>
        <begin position="1634"/>
        <end position="1646"/>
    </location>
</feature>
<evidence type="ECO:0000313" key="3">
    <source>
        <dbReference type="EnsemblMetazoa" id="XP_030830402"/>
    </source>
</evidence>
<proteinExistence type="predicted"/>
<dbReference type="Gene3D" id="2.60.40.10">
    <property type="entry name" value="Immunoglobulins"/>
    <property type="match status" value="2"/>
</dbReference>
<organism evidence="3 4">
    <name type="scientific">Strongylocentrotus purpuratus</name>
    <name type="common">Purple sea urchin</name>
    <dbReference type="NCBI Taxonomy" id="7668"/>
    <lineage>
        <taxon>Eukaryota</taxon>
        <taxon>Metazoa</taxon>
        <taxon>Echinodermata</taxon>
        <taxon>Eleutherozoa</taxon>
        <taxon>Echinozoa</taxon>
        <taxon>Echinoidea</taxon>
        <taxon>Euechinoidea</taxon>
        <taxon>Echinacea</taxon>
        <taxon>Camarodonta</taxon>
        <taxon>Echinidea</taxon>
        <taxon>Strongylocentrotidae</taxon>
        <taxon>Strongylocentrotus</taxon>
    </lineage>
</organism>
<feature type="region of interest" description="Disordered" evidence="1">
    <location>
        <begin position="901"/>
        <end position="989"/>
    </location>
</feature>
<dbReference type="FunFam" id="2.60.40.10:FF:000867">
    <property type="entry name" value="Titin a"/>
    <property type="match status" value="1"/>
</dbReference>
<protein>
    <recommendedName>
        <fullName evidence="2">Ig-like domain-containing protein</fullName>
    </recommendedName>
</protein>
<feature type="region of interest" description="Disordered" evidence="1">
    <location>
        <begin position="1627"/>
        <end position="1669"/>
    </location>
</feature>
<evidence type="ECO:0000259" key="2">
    <source>
        <dbReference type="PROSITE" id="PS50835"/>
    </source>
</evidence>
<feature type="region of interest" description="Disordered" evidence="1">
    <location>
        <begin position="2638"/>
        <end position="2704"/>
    </location>
</feature>
<keyword evidence="4" id="KW-1185">Reference proteome</keyword>
<feature type="compositionally biased region" description="Polar residues" evidence="1">
    <location>
        <begin position="1429"/>
        <end position="1438"/>
    </location>
</feature>
<reference evidence="4" key="1">
    <citation type="submission" date="2015-02" db="EMBL/GenBank/DDBJ databases">
        <title>Genome sequencing for Strongylocentrotus purpuratus.</title>
        <authorList>
            <person name="Murali S."/>
            <person name="Liu Y."/>
            <person name="Vee V."/>
            <person name="English A."/>
            <person name="Wang M."/>
            <person name="Skinner E."/>
            <person name="Han Y."/>
            <person name="Muzny D.M."/>
            <person name="Worley K.C."/>
            <person name="Gibbs R.A."/>
        </authorList>
    </citation>
    <scope>NUCLEOTIDE SEQUENCE</scope>
</reference>
<feature type="compositionally biased region" description="Polar residues" evidence="1">
    <location>
        <begin position="636"/>
        <end position="646"/>
    </location>
</feature>
<dbReference type="Pfam" id="PF07679">
    <property type="entry name" value="I-set"/>
    <property type="match status" value="2"/>
</dbReference>
<feature type="domain" description="Ig-like" evidence="2">
    <location>
        <begin position="1839"/>
        <end position="1943"/>
    </location>
</feature>
<dbReference type="RefSeq" id="XP_030830402.1">
    <property type="nucleotide sequence ID" value="XM_030974542.1"/>
</dbReference>
<dbReference type="Proteomes" id="UP000007110">
    <property type="component" value="Unassembled WGS sequence"/>
</dbReference>
<dbReference type="GeneID" id="105438306"/>
<dbReference type="InterPro" id="IPR003599">
    <property type="entry name" value="Ig_sub"/>
</dbReference>
<dbReference type="OrthoDB" id="10062932at2759"/>
<feature type="region of interest" description="Disordered" evidence="1">
    <location>
        <begin position="2597"/>
        <end position="2625"/>
    </location>
</feature>
<feature type="compositionally biased region" description="Polar residues" evidence="1">
    <location>
        <begin position="1647"/>
        <end position="1656"/>
    </location>
</feature>
<evidence type="ECO:0000313" key="4">
    <source>
        <dbReference type="Proteomes" id="UP000007110"/>
    </source>
</evidence>
<dbReference type="InParanoid" id="A0A7M7N2W9"/>
<dbReference type="InterPro" id="IPR007110">
    <property type="entry name" value="Ig-like_dom"/>
</dbReference>
<feature type="compositionally biased region" description="Polar residues" evidence="1">
    <location>
        <begin position="1532"/>
        <end position="1545"/>
    </location>
</feature>
<reference evidence="3" key="2">
    <citation type="submission" date="2021-01" db="UniProtKB">
        <authorList>
            <consortium name="EnsemblMetazoa"/>
        </authorList>
    </citation>
    <scope>IDENTIFICATION</scope>
</reference>
<evidence type="ECO:0000256" key="1">
    <source>
        <dbReference type="SAM" id="MobiDB-lite"/>
    </source>
</evidence>
<feature type="compositionally biased region" description="Basic and acidic residues" evidence="1">
    <location>
        <begin position="2427"/>
        <end position="2437"/>
    </location>
</feature>
<feature type="compositionally biased region" description="Basic residues" evidence="1">
    <location>
        <begin position="944"/>
        <end position="955"/>
    </location>
</feature>
<feature type="compositionally biased region" description="Basic and acidic residues" evidence="1">
    <location>
        <begin position="517"/>
        <end position="529"/>
    </location>
</feature>
<feature type="region of interest" description="Disordered" evidence="1">
    <location>
        <begin position="1318"/>
        <end position="1343"/>
    </location>
</feature>
<feature type="compositionally biased region" description="Basic and acidic residues" evidence="1">
    <location>
        <begin position="2650"/>
        <end position="2661"/>
    </location>
</feature>
<feature type="region of interest" description="Disordered" evidence="1">
    <location>
        <begin position="2085"/>
        <end position="2159"/>
    </location>
</feature>
<feature type="compositionally biased region" description="Polar residues" evidence="1">
    <location>
        <begin position="901"/>
        <end position="914"/>
    </location>
</feature>
<feature type="region of interest" description="Disordered" evidence="1">
    <location>
        <begin position="625"/>
        <end position="666"/>
    </location>
</feature>